<organism evidence="1 2">
    <name type="scientific">Oidiodendron maius (strain Zn)</name>
    <dbReference type="NCBI Taxonomy" id="913774"/>
    <lineage>
        <taxon>Eukaryota</taxon>
        <taxon>Fungi</taxon>
        <taxon>Dikarya</taxon>
        <taxon>Ascomycota</taxon>
        <taxon>Pezizomycotina</taxon>
        <taxon>Leotiomycetes</taxon>
        <taxon>Leotiomycetes incertae sedis</taxon>
        <taxon>Myxotrichaceae</taxon>
        <taxon>Oidiodendron</taxon>
    </lineage>
</organism>
<dbReference type="HOGENOM" id="CLU_2109734_0_0_1"/>
<accession>A0A0C3D246</accession>
<protein>
    <submittedName>
        <fullName evidence="1">Uncharacterized protein</fullName>
    </submittedName>
</protein>
<proteinExistence type="predicted"/>
<reference evidence="1 2" key="1">
    <citation type="submission" date="2014-04" db="EMBL/GenBank/DDBJ databases">
        <authorList>
            <consortium name="DOE Joint Genome Institute"/>
            <person name="Kuo A."/>
            <person name="Martino E."/>
            <person name="Perotto S."/>
            <person name="Kohler A."/>
            <person name="Nagy L.G."/>
            <person name="Floudas D."/>
            <person name="Copeland A."/>
            <person name="Barry K.W."/>
            <person name="Cichocki N."/>
            <person name="Veneault-Fourrey C."/>
            <person name="LaButti K."/>
            <person name="Lindquist E.A."/>
            <person name="Lipzen A."/>
            <person name="Lundell T."/>
            <person name="Morin E."/>
            <person name="Murat C."/>
            <person name="Sun H."/>
            <person name="Tunlid A."/>
            <person name="Henrissat B."/>
            <person name="Grigoriev I.V."/>
            <person name="Hibbett D.S."/>
            <person name="Martin F."/>
            <person name="Nordberg H.P."/>
            <person name="Cantor M.N."/>
            <person name="Hua S.X."/>
        </authorList>
    </citation>
    <scope>NUCLEOTIDE SEQUENCE [LARGE SCALE GENOMIC DNA]</scope>
    <source>
        <strain evidence="1 2">Zn</strain>
    </source>
</reference>
<evidence type="ECO:0000313" key="1">
    <source>
        <dbReference type="EMBL" id="KIN05324.1"/>
    </source>
</evidence>
<dbReference type="InParanoid" id="A0A0C3D246"/>
<name>A0A0C3D246_OIDMZ</name>
<dbReference type="AlphaFoldDB" id="A0A0C3D246"/>
<sequence>MDIAQLLQKPLTREEVRKLRARTSDDKYYVRVLVSPSRTLRLYEITSSLLKNLYHFTSIHISKIIGARNVGKRDPRVAELAPRTSKRDHINVRKGGGLDWYRILDKHPEYHTTRR</sequence>
<keyword evidence="2" id="KW-1185">Reference proteome</keyword>
<dbReference type="EMBL" id="KN832872">
    <property type="protein sequence ID" value="KIN05324.1"/>
    <property type="molecule type" value="Genomic_DNA"/>
</dbReference>
<reference evidence="2" key="2">
    <citation type="submission" date="2015-01" db="EMBL/GenBank/DDBJ databases">
        <title>Evolutionary Origins and Diversification of the Mycorrhizal Mutualists.</title>
        <authorList>
            <consortium name="DOE Joint Genome Institute"/>
            <consortium name="Mycorrhizal Genomics Consortium"/>
            <person name="Kohler A."/>
            <person name="Kuo A."/>
            <person name="Nagy L.G."/>
            <person name="Floudas D."/>
            <person name="Copeland A."/>
            <person name="Barry K.W."/>
            <person name="Cichocki N."/>
            <person name="Veneault-Fourrey C."/>
            <person name="LaButti K."/>
            <person name="Lindquist E.A."/>
            <person name="Lipzen A."/>
            <person name="Lundell T."/>
            <person name="Morin E."/>
            <person name="Murat C."/>
            <person name="Riley R."/>
            <person name="Ohm R."/>
            <person name="Sun H."/>
            <person name="Tunlid A."/>
            <person name="Henrissat B."/>
            <person name="Grigoriev I.V."/>
            <person name="Hibbett D.S."/>
            <person name="Martin F."/>
        </authorList>
    </citation>
    <scope>NUCLEOTIDE SEQUENCE [LARGE SCALE GENOMIC DNA]</scope>
    <source>
        <strain evidence="2">Zn</strain>
    </source>
</reference>
<gene>
    <name evidence="1" type="ORF">OIDMADRAFT_25887</name>
</gene>
<dbReference type="Proteomes" id="UP000054321">
    <property type="component" value="Unassembled WGS sequence"/>
</dbReference>
<evidence type="ECO:0000313" key="2">
    <source>
        <dbReference type="Proteomes" id="UP000054321"/>
    </source>
</evidence>